<accession>U9T886</accession>
<sequence>GYDRDEVENKLVIKIDQDDRAPKFSVVDDISEVYGLAGIHECINGQKPLRAVIDIDVSQEDMKTTGVKAQEVFIRICLFFIKALYRILDCSWENILNGLVIATSSDSSKCSYHILYAPALLIDHHELKAFLELVYSLTGEKFGKFIDRKLPGHNFNLRLIRSAKKGHVKCILQFSLDNGWNAFYHAKVQPPTSLRLEVRPQMLSTEKNNNPLRIIVGQDVLQKCADLVLQKYSNYLRDWTIEEKDSENFIYFNRKALLECSQCKRIHDKDQKWFGRVCASSSKFIVKYFRQNSDERGEVFECDPFIAEKIQQENKNPPHPSHKRQKYMRRGMYVRQLPNEGDIYVGLPWETGKTYILENLAIPNNVNLLVLSTRHSYSNAVTTRLNLKSYCDIDVSIIAQAQSHIAGQSIEKLYKLIQDARRIIVIDSDLTDLNIEWIKALHKNIPFSIIHNTYQPQKGKTFRLAPNKEAVKNVQGIVRALKTDFPELRIKEYHGKSDPAEKAYDFSNVEEPWKHVDLVAYISTLKIGVSCTNPKFERAFCLFNSYIETNAGTNQILFRMRCIKDYICHIEQRSSNVPITEKGGIFPDINSIIRNKDVPTIRLWVAYMLEKFRSQRLFGWRMVDFLRKAGMCVSIINSGPKSEESTLLQVVKAKCSIVKVEEISDISNATIVNHETAEFLENKPKKTLEEMRSLDRHHIVECYEISPESLTEDFISKYGDYNHMRWFRAYRQLRDAGINNETAVEAITHKDYREDRLTTFTRAERHQICLELLKTCTPAKNIDDRSRYKADDVKTRLNSPESILYLQNLVSKMAQVFDNSDTSRKAKKSGLKTDRAKLGLLNSALQATYELKFKTIDKNRRYYHLVGSFDNKDAIPEGSTPRLPSYQTGEEIYWKNDEDTRYGYSKLTPDELILDNLTSSSKCLAQPVKQVQTPPQMEPFLLIYGQVTRSI</sequence>
<proteinExistence type="predicted"/>
<reference evidence="1" key="1">
    <citation type="submission" date="2013-07" db="EMBL/GenBank/DDBJ databases">
        <title>The genome of an arbuscular mycorrhizal fungus provides insights into the evolution of the oldest plant symbiosis.</title>
        <authorList>
            <consortium name="DOE Joint Genome Institute"/>
            <person name="Tisserant E."/>
            <person name="Malbreil M."/>
            <person name="Kuo A."/>
            <person name="Kohler A."/>
            <person name="Symeonidi A."/>
            <person name="Balestrini R."/>
            <person name="Charron P."/>
            <person name="Duensing N."/>
            <person name="Frei-dit-Frey N."/>
            <person name="Gianinazzi-Pearson V."/>
            <person name="Gilbert B."/>
            <person name="Handa Y."/>
            <person name="Hijri M."/>
            <person name="Kaul R."/>
            <person name="Kawaguchi M."/>
            <person name="Krajinski F."/>
            <person name="Lammers P."/>
            <person name="Lapierre D."/>
            <person name="Masclaux F.G."/>
            <person name="Murat C."/>
            <person name="Morin E."/>
            <person name="Ndikumana S."/>
            <person name="Pagni M."/>
            <person name="Petitpierre D."/>
            <person name="Requena N."/>
            <person name="Rosikiewicz P."/>
            <person name="Riley R."/>
            <person name="Saito K."/>
            <person name="San Clemente H."/>
            <person name="Shapiro H."/>
            <person name="van Tuinen D."/>
            <person name="Becard G."/>
            <person name="Bonfante P."/>
            <person name="Paszkowski U."/>
            <person name="Shachar-Hill Y."/>
            <person name="Young J.P."/>
            <person name="Sanders I.R."/>
            <person name="Henrissat B."/>
            <person name="Rensing S.A."/>
            <person name="Grigoriev I.V."/>
            <person name="Corradi N."/>
            <person name="Roux C."/>
            <person name="Martin F."/>
        </authorList>
    </citation>
    <scope>NUCLEOTIDE SEQUENCE</scope>
    <source>
        <strain evidence="1">DAOM 197198</strain>
    </source>
</reference>
<evidence type="ECO:0000313" key="1">
    <source>
        <dbReference type="EMBL" id="ESA04409.1"/>
    </source>
</evidence>
<dbReference type="AlphaFoldDB" id="U9T886"/>
<dbReference type="HOGENOM" id="CLU_013499_0_0_1"/>
<evidence type="ECO:0008006" key="2">
    <source>
        <dbReference type="Google" id="ProtNLM"/>
    </source>
</evidence>
<feature type="non-terminal residue" evidence="1">
    <location>
        <position position="1"/>
    </location>
</feature>
<dbReference type="EMBL" id="KI294331">
    <property type="protein sequence ID" value="ESA04409.1"/>
    <property type="molecule type" value="Genomic_DNA"/>
</dbReference>
<gene>
    <name evidence="1" type="ORF">GLOINDRAFT_4617</name>
</gene>
<name>U9T886_RHIID</name>
<protein>
    <recommendedName>
        <fullName evidence="2">Replication origin-binding protein domain-containing protein</fullName>
    </recommendedName>
</protein>
<organism evidence="1">
    <name type="scientific">Rhizophagus irregularis (strain DAOM 181602 / DAOM 197198 / MUCL 43194)</name>
    <name type="common">Arbuscular mycorrhizal fungus</name>
    <name type="synonym">Glomus intraradices</name>
    <dbReference type="NCBI Taxonomy" id="747089"/>
    <lineage>
        <taxon>Eukaryota</taxon>
        <taxon>Fungi</taxon>
        <taxon>Fungi incertae sedis</taxon>
        <taxon>Mucoromycota</taxon>
        <taxon>Glomeromycotina</taxon>
        <taxon>Glomeromycetes</taxon>
        <taxon>Glomerales</taxon>
        <taxon>Glomeraceae</taxon>
        <taxon>Rhizophagus</taxon>
    </lineage>
</organism>